<dbReference type="AlphaFoldDB" id="A0AAV8QDN3"/>
<proteinExistence type="predicted"/>
<name>A0AAV8QDN3_ENSVE</name>
<comment type="caution">
    <text evidence="2">The sequence shown here is derived from an EMBL/GenBank/DDBJ whole genome shotgun (WGS) entry which is preliminary data.</text>
</comment>
<accession>A0AAV8QDN3</accession>
<dbReference type="EMBL" id="JAQQAF010000008">
    <property type="protein sequence ID" value="KAJ8467706.1"/>
    <property type="molecule type" value="Genomic_DNA"/>
</dbReference>
<protein>
    <submittedName>
        <fullName evidence="2">Uncharacterized protein</fullName>
    </submittedName>
</protein>
<dbReference type="Proteomes" id="UP001222027">
    <property type="component" value="Unassembled WGS sequence"/>
</dbReference>
<feature type="transmembrane region" description="Helical" evidence="1">
    <location>
        <begin position="102"/>
        <end position="125"/>
    </location>
</feature>
<evidence type="ECO:0000313" key="3">
    <source>
        <dbReference type="Proteomes" id="UP001222027"/>
    </source>
</evidence>
<keyword evidence="1" id="KW-1133">Transmembrane helix</keyword>
<evidence type="ECO:0000256" key="1">
    <source>
        <dbReference type="SAM" id="Phobius"/>
    </source>
</evidence>
<evidence type="ECO:0000313" key="2">
    <source>
        <dbReference type="EMBL" id="KAJ8467706.1"/>
    </source>
</evidence>
<keyword evidence="1" id="KW-0812">Transmembrane</keyword>
<reference evidence="2 3" key="1">
    <citation type="submission" date="2022-12" db="EMBL/GenBank/DDBJ databases">
        <title>Chromosome-scale assembly of the Ensete ventricosum genome.</title>
        <authorList>
            <person name="Dussert Y."/>
            <person name="Stocks J."/>
            <person name="Wendawek A."/>
            <person name="Woldeyes F."/>
            <person name="Nichols R.A."/>
            <person name="Borrell J.S."/>
        </authorList>
    </citation>
    <scope>NUCLEOTIDE SEQUENCE [LARGE SCALE GENOMIC DNA]</scope>
    <source>
        <strain evidence="3">cv. Maze</strain>
        <tissue evidence="2">Seeds</tissue>
    </source>
</reference>
<keyword evidence="3" id="KW-1185">Reference proteome</keyword>
<keyword evidence="1" id="KW-0472">Membrane</keyword>
<gene>
    <name evidence="2" type="ORF">OPV22_030258</name>
</gene>
<organism evidence="2 3">
    <name type="scientific">Ensete ventricosum</name>
    <name type="common">Abyssinian banana</name>
    <name type="synonym">Musa ensete</name>
    <dbReference type="NCBI Taxonomy" id="4639"/>
    <lineage>
        <taxon>Eukaryota</taxon>
        <taxon>Viridiplantae</taxon>
        <taxon>Streptophyta</taxon>
        <taxon>Embryophyta</taxon>
        <taxon>Tracheophyta</taxon>
        <taxon>Spermatophyta</taxon>
        <taxon>Magnoliopsida</taxon>
        <taxon>Liliopsida</taxon>
        <taxon>Zingiberales</taxon>
        <taxon>Musaceae</taxon>
        <taxon>Ensete</taxon>
    </lineage>
</organism>
<sequence>MRAPTHAADNGLQSDIKPGPVWYQTRPNTRVEPCAFPVHAVLSQPIWLGCEAVCCVTHRSWLWFGRLYKSSSPGVPPSVARSVVARGEVDSRRVGWRSAANLLLSLSSIVWEISILFVIASRIWASVAVENDDCSMNL</sequence>